<evidence type="ECO:0000256" key="9">
    <source>
        <dbReference type="SAM" id="MobiDB-lite"/>
    </source>
</evidence>
<keyword evidence="6" id="KW-0031">Aminopeptidase</keyword>
<dbReference type="PRINTS" id="PR00625">
    <property type="entry name" value="JDOMAIN"/>
</dbReference>
<dbReference type="GO" id="GO:0008236">
    <property type="term" value="F:serine-type peptidase activity"/>
    <property type="evidence" value="ECO:0007669"/>
    <property type="project" value="UniProtKB-KW"/>
</dbReference>
<dbReference type="SUPFAM" id="SSF46565">
    <property type="entry name" value="Chaperone J-domain"/>
    <property type="match status" value="1"/>
</dbReference>
<dbReference type="EMBL" id="JAGTJS010000003">
    <property type="protein sequence ID" value="KAH7272435.1"/>
    <property type="molecule type" value="Genomic_DNA"/>
</dbReference>
<keyword evidence="6" id="KW-0378">Hydrolase</keyword>
<feature type="region of interest" description="Disordered" evidence="9">
    <location>
        <begin position="1071"/>
        <end position="1144"/>
    </location>
</feature>
<proteinExistence type="inferred from homology"/>
<feature type="compositionally biased region" description="Basic and acidic residues" evidence="9">
    <location>
        <begin position="1104"/>
        <end position="1115"/>
    </location>
</feature>
<dbReference type="Gene3D" id="2.140.10.30">
    <property type="entry name" value="Dipeptidylpeptidase IV, N-terminal domain"/>
    <property type="match status" value="1"/>
</dbReference>
<dbReference type="InterPro" id="IPR036208">
    <property type="entry name" value="VHL_sf"/>
</dbReference>
<feature type="domain" description="J" evidence="11">
    <location>
        <begin position="910"/>
        <end position="1001"/>
    </location>
</feature>
<dbReference type="InterPro" id="IPR001623">
    <property type="entry name" value="DnaJ_domain"/>
</dbReference>
<dbReference type="InterPro" id="IPR002469">
    <property type="entry name" value="Peptidase_S9B_N"/>
</dbReference>
<evidence type="ECO:0000256" key="3">
    <source>
        <dbReference type="ARBA" id="ARBA00010057"/>
    </source>
</evidence>
<dbReference type="InterPro" id="IPR024053">
    <property type="entry name" value="VHL_beta_dom"/>
</dbReference>
<dbReference type="PANTHER" id="PTHR11731:SF118">
    <property type="entry name" value="BLR1971 PROTEIN"/>
    <property type="match status" value="1"/>
</dbReference>
<dbReference type="Proteomes" id="UP000736672">
    <property type="component" value="Unassembled WGS sequence"/>
</dbReference>
<dbReference type="EC" id="3.4.14.5" evidence="4"/>
<evidence type="ECO:0000259" key="11">
    <source>
        <dbReference type="PROSITE" id="PS50076"/>
    </source>
</evidence>
<dbReference type="OrthoDB" id="413400at2759"/>
<dbReference type="SUPFAM" id="SSF53474">
    <property type="entry name" value="alpha/beta-Hydrolases"/>
    <property type="match status" value="1"/>
</dbReference>
<feature type="region of interest" description="Disordered" evidence="9">
    <location>
        <begin position="214"/>
        <end position="233"/>
    </location>
</feature>
<dbReference type="Gene3D" id="3.40.50.1820">
    <property type="entry name" value="alpha/beta hydrolase"/>
    <property type="match status" value="1"/>
</dbReference>
<evidence type="ECO:0000256" key="2">
    <source>
        <dbReference type="ARBA" id="ARBA00006150"/>
    </source>
</evidence>
<keyword evidence="10" id="KW-0472">Membrane</keyword>
<evidence type="ECO:0000256" key="6">
    <source>
        <dbReference type="ARBA" id="ARBA00022438"/>
    </source>
</evidence>
<dbReference type="Pfam" id="PF00226">
    <property type="entry name" value="DnaJ"/>
    <property type="match status" value="1"/>
</dbReference>
<dbReference type="GO" id="GO:0008239">
    <property type="term" value="F:dipeptidyl-peptidase activity"/>
    <property type="evidence" value="ECO:0007669"/>
    <property type="project" value="UniProtKB-EC"/>
</dbReference>
<feature type="compositionally biased region" description="Acidic residues" evidence="9">
    <location>
        <begin position="214"/>
        <end position="229"/>
    </location>
</feature>
<dbReference type="AlphaFoldDB" id="A0A9P9L1X0"/>
<dbReference type="SUPFAM" id="SSF82171">
    <property type="entry name" value="DPP6 N-terminal domain-like"/>
    <property type="match status" value="1"/>
</dbReference>
<evidence type="ECO:0000256" key="1">
    <source>
        <dbReference type="ARBA" id="ARBA00001257"/>
    </source>
</evidence>
<dbReference type="Pfam" id="PF00326">
    <property type="entry name" value="Peptidase_S9"/>
    <property type="match status" value="1"/>
</dbReference>
<feature type="transmembrane region" description="Helical" evidence="10">
    <location>
        <begin position="1025"/>
        <end position="1046"/>
    </location>
</feature>
<comment type="caution">
    <text evidence="12">The sequence shown here is derived from an EMBL/GenBank/DDBJ whole genome shotgun (WGS) entry which is preliminary data.</text>
</comment>
<dbReference type="InterPro" id="IPR029058">
    <property type="entry name" value="AB_hydrolase_fold"/>
</dbReference>
<dbReference type="CDD" id="cd06257">
    <property type="entry name" value="DnaJ"/>
    <property type="match status" value="1"/>
</dbReference>
<evidence type="ECO:0000313" key="13">
    <source>
        <dbReference type="Proteomes" id="UP000736672"/>
    </source>
</evidence>
<dbReference type="GO" id="GO:0004177">
    <property type="term" value="F:aminopeptidase activity"/>
    <property type="evidence" value="ECO:0007669"/>
    <property type="project" value="UniProtKB-KW"/>
</dbReference>
<reference evidence="12" key="1">
    <citation type="journal article" date="2021" name="Nat. Commun.">
        <title>Genetic determinants of endophytism in the Arabidopsis root mycobiome.</title>
        <authorList>
            <person name="Mesny F."/>
            <person name="Miyauchi S."/>
            <person name="Thiergart T."/>
            <person name="Pickel B."/>
            <person name="Atanasova L."/>
            <person name="Karlsson M."/>
            <person name="Huettel B."/>
            <person name="Barry K.W."/>
            <person name="Haridas S."/>
            <person name="Chen C."/>
            <person name="Bauer D."/>
            <person name="Andreopoulos W."/>
            <person name="Pangilinan J."/>
            <person name="LaButti K."/>
            <person name="Riley R."/>
            <person name="Lipzen A."/>
            <person name="Clum A."/>
            <person name="Drula E."/>
            <person name="Henrissat B."/>
            <person name="Kohler A."/>
            <person name="Grigoriev I.V."/>
            <person name="Martin F.M."/>
            <person name="Hacquard S."/>
        </authorList>
    </citation>
    <scope>NUCLEOTIDE SEQUENCE</scope>
    <source>
        <strain evidence="12">FSSC 5 MPI-SDFR-AT-0091</strain>
    </source>
</reference>
<comment type="similarity">
    <text evidence="2">Belongs to the peptidase S9B family.</text>
</comment>
<keyword evidence="13" id="KW-1185">Reference proteome</keyword>
<evidence type="ECO:0000256" key="4">
    <source>
        <dbReference type="ARBA" id="ARBA00012062"/>
    </source>
</evidence>
<dbReference type="InterPro" id="IPR050278">
    <property type="entry name" value="Serine_Prot_S9B/DPPIV"/>
</dbReference>
<comment type="similarity">
    <text evidence="3">Belongs to the VHL family.</text>
</comment>
<feature type="transmembrane region" description="Helical" evidence="10">
    <location>
        <begin position="868"/>
        <end position="887"/>
    </location>
</feature>
<name>A0A9P9L1X0_FUSSL</name>
<dbReference type="InterPro" id="IPR022772">
    <property type="entry name" value="VHL_tumour_suppress_b/a_dom"/>
</dbReference>
<evidence type="ECO:0000256" key="10">
    <source>
        <dbReference type="SAM" id="Phobius"/>
    </source>
</evidence>
<dbReference type="PANTHER" id="PTHR11731">
    <property type="entry name" value="PROTEASE FAMILY S9B,C DIPEPTIDYL-PEPTIDASE IV-RELATED"/>
    <property type="match status" value="1"/>
</dbReference>
<keyword evidence="7" id="KW-0720">Serine protease</keyword>
<keyword evidence="10" id="KW-0812">Transmembrane</keyword>
<keyword evidence="6" id="KW-0645">Protease</keyword>
<accession>A0A9P9L1X0</accession>
<evidence type="ECO:0000256" key="8">
    <source>
        <dbReference type="ARBA" id="ARBA00023180"/>
    </source>
</evidence>
<sequence>MNKIAQGWIEATTVKPEWLPGGTKFWYRHFSEPGKFQFVLVDAVERRRDIAFDHKQLAEALEEKTGEKLDQDSLPFTWIEYIPETSSVRFRFADKKWEYGPGNDLRQWEGELSSDESNQFLQKEIPSSNGDADITVDFVNHTGTTIKAFWIDWHGEPIWYHTIHNGGTVRQETYVGHVWRFVDALDERFRAIYAAPDQRTDVVVVKNLVDLDEEASSPSNDDDFEEEGESTASTTELQLYVKNFDVWFGKKDGQGKQLSEYGSEEHPYDEGQLHLSPDNRYAVAWQYTPEQDHKIHLVESSPDDQIEPKLHSVQYLKPGDRVRIDRPRLFDLESHREVPTDNALFRNPYKIRDLGWSKSGHEYRFLFNERGHQHLRVIGIGIDGQVRTLVEEQSSTFIDYTKLYVKLLEESDELVWSSERDGYNHLYLIDLAQGAISNQITNGAWTVGDVQFIKEDERRVWFQGYGLQPEQDPYHKHLCCVNFDGSDFKILTEGDGSHSWTWSPDKRFLIDTWSRVDLAPTTVLRDGASGEMLLELSKTPMEELEKDGWVPPERFAAPGRDGETMIYGIIIRPAEFDSNKKYPVLDDIYAGPHDFHVPKAFSALARQRKWADQGYVVVQVDGMGTSHRNKAFHNVCYKNVHDSGLPDHTAWLKAAAETRPWLDLSRVGIMGGSAGGQSAAAALLHHGDFYKAAAADSGCHDNRMDKLWWNELWMGYPVDEAYAESSNVTHAAKLRGALMLIVGELDDNVDPSSTFQLVKALNKAGKNYELVLIPGGEHGCGGSSYGLARQREFFRRYLQEVSLFRVPKLLRFDPIPARANFCVCGALLFSVHWASFTPPARHKLRLDALYFWTAGLVSLLHCRAKMKISYLSVGLLALFSPLAAAWSKEDREIFRIRDEISRFEPDPAATFYDILGISSSASLDDITKAYRKKTRSLHPDKVKQQMRAKAGKDKKTGATVKPPTPAEIKTAVKKAGEAQARLSLIANILRGPERDRYDHFLANGFPLWKGTDYYYNRYRPGLGTVMIGLFLVVGGGIHYLTLYMSWKRQKEFVERYIKFARDTAWGGGLNIPGVDAAPAPAPAPVPSDDEDTPPPIPQNRRERRMQEKAAKREGGRAAVKKTRRAPQPASGTATPDAAGPSGARRRVVAENGKILVVDSLGDVYLEEEDEEGQVNEFLLDPNELAKPTFSDTAVVRVPIWFFNITAGRFLSKKTPELEIEIPADEDDSDAPQRTPSTDSAGEDFELLDKSTDSLSKSKASGVQQGKANKRKGKKR</sequence>
<dbReference type="SMART" id="SM00271">
    <property type="entry name" value="DnaJ"/>
    <property type="match status" value="1"/>
</dbReference>
<feature type="region of interest" description="Disordered" evidence="9">
    <location>
        <begin position="941"/>
        <end position="964"/>
    </location>
</feature>
<dbReference type="PROSITE" id="PS50076">
    <property type="entry name" value="DNAJ_2"/>
    <property type="match status" value="1"/>
</dbReference>
<dbReference type="Pfam" id="PF00930">
    <property type="entry name" value="DPPIV_N"/>
    <property type="match status" value="1"/>
</dbReference>
<dbReference type="InterPro" id="IPR036869">
    <property type="entry name" value="J_dom_sf"/>
</dbReference>
<dbReference type="Gene3D" id="1.10.287.110">
    <property type="entry name" value="DnaJ domain"/>
    <property type="match status" value="1"/>
</dbReference>
<protein>
    <recommendedName>
        <fullName evidence="5">Probable dipeptidyl-aminopeptidase B</fullName>
        <ecNumber evidence="4">3.4.14.5</ecNumber>
    </recommendedName>
</protein>
<gene>
    <name evidence="12" type="ORF">B0J15DRAFT_386965</name>
</gene>
<keyword evidence="10" id="KW-1133">Transmembrane helix</keyword>
<evidence type="ECO:0000256" key="5">
    <source>
        <dbReference type="ARBA" id="ARBA00014118"/>
    </source>
</evidence>
<evidence type="ECO:0000256" key="7">
    <source>
        <dbReference type="ARBA" id="ARBA00022825"/>
    </source>
</evidence>
<dbReference type="Pfam" id="PF01847">
    <property type="entry name" value="VHL"/>
    <property type="match status" value="1"/>
</dbReference>
<dbReference type="CDD" id="cd05468">
    <property type="entry name" value="pVHL"/>
    <property type="match status" value="1"/>
</dbReference>
<feature type="region of interest" description="Disordered" evidence="9">
    <location>
        <begin position="1219"/>
        <end position="1275"/>
    </location>
</feature>
<comment type="catalytic activity">
    <reaction evidence="1">
        <text>Release of an N-terminal dipeptide, Xaa-Yaa-|-Zaa-, from a polypeptide, preferentially when Yaa is Pro, provided Zaa is neither Pro nor hydroxyproline.</text>
        <dbReference type="EC" id="3.4.14.5"/>
    </reaction>
</comment>
<keyword evidence="8" id="KW-0325">Glycoprotein</keyword>
<dbReference type="GO" id="GO:0006508">
    <property type="term" value="P:proteolysis"/>
    <property type="evidence" value="ECO:0007669"/>
    <property type="project" value="InterPro"/>
</dbReference>
<dbReference type="SUPFAM" id="SSF49468">
    <property type="entry name" value="VHL"/>
    <property type="match status" value="1"/>
</dbReference>
<dbReference type="InterPro" id="IPR001375">
    <property type="entry name" value="Peptidase_S9_cat"/>
</dbReference>
<feature type="compositionally biased region" description="Acidic residues" evidence="9">
    <location>
        <begin position="1219"/>
        <end position="1229"/>
    </location>
</feature>
<organism evidence="12 13">
    <name type="scientific">Fusarium solani</name>
    <name type="common">Filamentous fungus</name>
    <dbReference type="NCBI Taxonomy" id="169388"/>
    <lineage>
        <taxon>Eukaryota</taxon>
        <taxon>Fungi</taxon>
        <taxon>Dikarya</taxon>
        <taxon>Ascomycota</taxon>
        <taxon>Pezizomycotina</taxon>
        <taxon>Sordariomycetes</taxon>
        <taxon>Hypocreomycetidae</taxon>
        <taxon>Hypocreales</taxon>
        <taxon>Nectriaceae</taxon>
        <taxon>Fusarium</taxon>
        <taxon>Fusarium solani species complex</taxon>
    </lineage>
</organism>
<evidence type="ECO:0000313" key="12">
    <source>
        <dbReference type="EMBL" id="KAH7272435.1"/>
    </source>
</evidence>